<feature type="non-terminal residue" evidence="2">
    <location>
        <position position="1"/>
    </location>
</feature>
<dbReference type="EMBL" id="CATQJA010000255">
    <property type="protein sequence ID" value="CAJ0558656.1"/>
    <property type="molecule type" value="Genomic_DNA"/>
</dbReference>
<feature type="compositionally biased region" description="Basic and acidic residues" evidence="1">
    <location>
        <begin position="240"/>
        <end position="250"/>
    </location>
</feature>
<accession>A0AA36C5H6</accession>
<sequence length="258" mass="28223">MAASSKISRLITARDDPPDNLQQALEVTRQANATNIALGIFNAMASNPQNSNCFLNVPQLIATYSLLANAADTKVANQLRNRLFGTEVVSRTAATEGLPVDVLAGEIRSFKADSVKLFQIDRHDVLTVPTVHDALTIYIIQKSELRDNPYIYNQLFVPGGFEDLAQPDSAPSSTLPPAIQHHDLFDIADLSRRKGSRPVPLPPVPADYTRYIVDHPFVIILIDKAINMPVQMGYISRPTPADRPRDDAAKKGLGCTIA</sequence>
<keyword evidence="3" id="KW-1185">Reference proteome</keyword>
<reference evidence="2" key="1">
    <citation type="submission" date="2023-06" db="EMBL/GenBank/DDBJ databases">
        <authorList>
            <person name="Delattre M."/>
        </authorList>
    </citation>
    <scope>NUCLEOTIDE SEQUENCE</scope>
    <source>
        <strain evidence="2">AF72</strain>
    </source>
</reference>
<organism evidence="2 3">
    <name type="scientific">Mesorhabditis spiculigera</name>
    <dbReference type="NCBI Taxonomy" id="96644"/>
    <lineage>
        <taxon>Eukaryota</taxon>
        <taxon>Metazoa</taxon>
        <taxon>Ecdysozoa</taxon>
        <taxon>Nematoda</taxon>
        <taxon>Chromadorea</taxon>
        <taxon>Rhabditida</taxon>
        <taxon>Rhabditina</taxon>
        <taxon>Rhabditomorpha</taxon>
        <taxon>Rhabditoidea</taxon>
        <taxon>Rhabditidae</taxon>
        <taxon>Mesorhabditinae</taxon>
        <taxon>Mesorhabditis</taxon>
    </lineage>
</organism>
<feature type="region of interest" description="Disordered" evidence="1">
    <location>
        <begin position="237"/>
        <end position="258"/>
    </location>
</feature>
<dbReference type="SUPFAM" id="SSF56574">
    <property type="entry name" value="Serpins"/>
    <property type="match status" value="1"/>
</dbReference>
<proteinExistence type="predicted"/>
<evidence type="ECO:0000313" key="2">
    <source>
        <dbReference type="EMBL" id="CAJ0558656.1"/>
    </source>
</evidence>
<dbReference type="InterPro" id="IPR036186">
    <property type="entry name" value="Serpin_sf"/>
</dbReference>
<gene>
    <name evidence="2" type="ORF">MSPICULIGERA_LOCUS1049</name>
</gene>
<dbReference type="AlphaFoldDB" id="A0AA36C5H6"/>
<protein>
    <submittedName>
        <fullName evidence="2">Uncharacterized protein</fullName>
    </submittedName>
</protein>
<comment type="caution">
    <text evidence="2">The sequence shown here is derived from an EMBL/GenBank/DDBJ whole genome shotgun (WGS) entry which is preliminary data.</text>
</comment>
<evidence type="ECO:0000313" key="3">
    <source>
        <dbReference type="Proteomes" id="UP001177023"/>
    </source>
</evidence>
<dbReference type="Proteomes" id="UP001177023">
    <property type="component" value="Unassembled WGS sequence"/>
</dbReference>
<name>A0AA36C5H6_9BILA</name>
<evidence type="ECO:0000256" key="1">
    <source>
        <dbReference type="SAM" id="MobiDB-lite"/>
    </source>
</evidence>